<protein>
    <submittedName>
        <fullName evidence="2">Uncharacterized protein</fullName>
    </submittedName>
</protein>
<evidence type="ECO:0000313" key="3">
    <source>
        <dbReference type="Proteomes" id="UP000034805"/>
    </source>
</evidence>
<accession>A0A0P7V753</accession>
<feature type="compositionally biased region" description="Polar residues" evidence="1">
    <location>
        <begin position="279"/>
        <end position="299"/>
    </location>
</feature>
<evidence type="ECO:0000256" key="1">
    <source>
        <dbReference type="SAM" id="MobiDB-lite"/>
    </source>
</evidence>
<evidence type="ECO:0000313" key="2">
    <source>
        <dbReference type="EMBL" id="KPP77898.1"/>
    </source>
</evidence>
<dbReference type="AlphaFoldDB" id="A0A0P7V753"/>
<comment type="caution">
    <text evidence="2">The sequence shown here is derived from an EMBL/GenBank/DDBJ whole genome shotgun (WGS) entry which is preliminary data.</text>
</comment>
<organism evidence="2 3">
    <name type="scientific">Scleropages formosus</name>
    <name type="common">Asian bonytongue</name>
    <name type="synonym">Osteoglossum formosum</name>
    <dbReference type="NCBI Taxonomy" id="113540"/>
    <lineage>
        <taxon>Eukaryota</taxon>
        <taxon>Metazoa</taxon>
        <taxon>Chordata</taxon>
        <taxon>Craniata</taxon>
        <taxon>Vertebrata</taxon>
        <taxon>Euteleostomi</taxon>
        <taxon>Actinopterygii</taxon>
        <taxon>Neopterygii</taxon>
        <taxon>Teleostei</taxon>
        <taxon>Osteoglossocephala</taxon>
        <taxon>Osteoglossomorpha</taxon>
        <taxon>Osteoglossiformes</taxon>
        <taxon>Osteoglossidae</taxon>
        <taxon>Scleropages</taxon>
    </lineage>
</organism>
<name>A0A0P7V753_SCLFO</name>
<feature type="region of interest" description="Disordered" evidence="1">
    <location>
        <begin position="240"/>
        <end position="304"/>
    </location>
</feature>
<gene>
    <name evidence="2" type="ORF">Z043_102647</name>
</gene>
<dbReference type="EMBL" id="JARO02000627">
    <property type="protein sequence ID" value="KPP77898.1"/>
    <property type="molecule type" value="Genomic_DNA"/>
</dbReference>
<sequence length="319" mass="34829">MFRSGIPCSLNVSGFCVSCQCRRHPRSVPTMKQNCCVLTVDRDMTQLIGPAASATTARAIPVVSSSDFFFFFLLFPSFLPTTGILNESRASCFNLFDASSPREIRCRCAWAFLPCLAVVGQHALGDGLTHSCIAMIFSPSWREQFSFDEAASLLLTGPVLIPSLCCDEACSLDHSRETSPFHSLVNLSEGHLNHVEENMPLYLGGLSNTMAWGSADSWPLMHSHSCTESLDLSQCALEPKERNSGPLDEEEKGDEAVSTAETTELRPDHNTEDQGCMDSGSSTENISQPKLPQSSSLEGNSIRAGQRVESWVELLLLDP</sequence>
<dbReference type="Proteomes" id="UP000034805">
    <property type="component" value="Unassembled WGS sequence"/>
</dbReference>
<proteinExistence type="predicted"/>
<reference evidence="2 3" key="1">
    <citation type="submission" date="2015-08" db="EMBL/GenBank/DDBJ databases">
        <title>The genome of the Asian arowana (Scleropages formosus).</title>
        <authorList>
            <person name="Tan M.H."/>
            <person name="Gan H.M."/>
            <person name="Croft L.J."/>
            <person name="Austin C.M."/>
        </authorList>
    </citation>
    <scope>NUCLEOTIDE SEQUENCE [LARGE SCALE GENOMIC DNA]</scope>
    <source>
        <strain evidence="2">Aro1</strain>
    </source>
</reference>
<dbReference type="STRING" id="113540.ENSSFOP00015014948"/>
<feature type="compositionally biased region" description="Basic and acidic residues" evidence="1">
    <location>
        <begin position="263"/>
        <end position="272"/>
    </location>
</feature>